<keyword evidence="5" id="KW-1185">Reference proteome</keyword>
<organism evidence="4 5">
    <name type="scientific">Symbiodinium natans</name>
    <dbReference type="NCBI Taxonomy" id="878477"/>
    <lineage>
        <taxon>Eukaryota</taxon>
        <taxon>Sar</taxon>
        <taxon>Alveolata</taxon>
        <taxon>Dinophyceae</taxon>
        <taxon>Suessiales</taxon>
        <taxon>Symbiodiniaceae</taxon>
        <taxon>Symbiodinium</taxon>
    </lineage>
</organism>
<dbReference type="GO" id="GO:0003676">
    <property type="term" value="F:nucleic acid binding"/>
    <property type="evidence" value="ECO:0007669"/>
    <property type="project" value="InterPro"/>
</dbReference>
<feature type="region of interest" description="Disordered" evidence="1">
    <location>
        <begin position="1208"/>
        <end position="1321"/>
    </location>
</feature>
<evidence type="ECO:0000256" key="1">
    <source>
        <dbReference type="SAM" id="MobiDB-lite"/>
    </source>
</evidence>
<dbReference type="InterPro" id="IPR036397">
    <property type="entry name" value="RNaseH_sf"/>
</dbReference>
<feature type="compositionally biased region" description="Gly residues" evidence="1">
    <location>
        <begin position="286"/>
        <end position="302"/>
    </location>
</feature>
<accession>A0A812LHK0</accession>
<evidence type="ECO:0000259" key="3">
    <source>
        <dbReference type="PROSITE" id="PS50994"/>
    </source>
</evidence>
<reference evidence="4" key="1">
    <citation type="submission" date="2021-02" db="EMBL/GenBank/DDBJ databases">
        <authorList>
            <person name="Dougan E. K."/>
            <person name="Rhodes N."/>
            <person name="Thang M."/>
            <person name="Chan C."/>
        </authorList>
    </citation>
    <scope>NUCLEOTIDE SEQUENCE</scope>
</reference>
<feature type="compositionally biased region" description="Basic and acidic residues" evidence="1">
    <location>
        <begin position="310"/>
        <end position="320"/>
    </location>
</feature>
<feature type="compositionally biased region" description="Low complexity" evidence="1">
    <location>
        <begin position="348"/>
        <end position="367"/>
    </location>
</feature>
<dbReference type="OrthoDB" id="413361at2759"/>
<comment type="caution">
    <text evidence="4">The sequence shown here is derived from an EMBL/GenBank/DDBJ whole genome shotgun (WGS) entry which is preliminary data.</text>
</comment>
<feature type="region of interest" description="Disordered" evidence="1">
    <location>
        <begin position="263"/>
        <end position="320"/>
    </location>
</feature>
<evidence type="ECO:0000259" key="2">
    <source>
        <dbReference type="PROSITE" id="PS50800"/>
    </source>
</evidence>
<dbReference type="Proteomes" id="UP000604046">
    <property type="component" value="Unassembled WGS sequence"/>
</dbReference>
<feature type="domain" description="SAP" evidence="2">
    <location>
        <begin position="810"/>
        <end position="844"/>
    </location>
</feature>
<feature type="domain" description="Integrase catalytic" evidence="3">
    <location>
        <begin position="917"/>
        <end position="1049"/>
    </location>
</feature>
<evidence type="ECO:0000313" key="4">
    <source>
        <dbReference type="EMBL" id="CAE7245196.1"/>
    </source>
</evidence>
<name>A0A812LHK0_9DINO</name>
<dbReference type="CDD" id="cd09272">
    <property type="entry name" value="RNase_HI_RT_Ty1"/>
    <property type="match status" value="1"/>
</dbReference>
<dbReference type="PANTHER" id="PTHR11439">
    <property type="entry name" value="GAG-POL-RELATED RETROTRANSPOSON"/>
    <property type="match status" value="1"/>
</dbReference>
<dbReference type="Gene3D" id="3.30.420.10">
    <property type="entry name" value="Ribonuclease H-like superfamily/Ribonuclease H"/>
    <property type="match status" value="1"/>
</dbReference>
<proteinExistence type="predicted"/>
<dbReference type="InterPro" id="IPR013103">
    <property type="entry name" value="RVT_2"/>
</dbReference>
<feature type="compositionally biased region" description="Polar residues" evidence="1">
    <location>
        <begin position="1291"/>
        <end position="1300"/>
    </location>
</feature>
<sequence length="2062" mass="230200">MPSLQMMDAFAQMLQANREQTVALQKTVESLAAARPKSDAGTWTRLLPRPDIFRPQTREDEIAQFGEWKWSFKQYVRAIDSNMSKAMDEVEMQLNEETSLVEMTPEAEEQAQKLYALLTGMVSRRRTWRCLLNTLAPSNKGRALAILGAIAQYPVMSYQNLLEQLLKMEELFKKYQVASGGDVSEDMKTAILLRTLPQQVKTHVSMSINETTTYSDLRELVLRWERTSQKWSQALVNPSSSSQNLNEGPVPMEVDAVYGEGFGKGKYSKGPKGGKPGGKGKEGPKGKGFQGGFGGSGHWGKGGGKKGHPKGKDGGKKGHWSRECWMKNQVNQVAEPNVSNSLLSGHPASSSSAQTSTAQTSQASQSSRANVKRVFNLAAADESCCKPVFEQFDLESGEHRFQEDEDTWWVNVVHAVYYDLDEEDCDCEAYPEEACEGFDMSQSDALPGDEDWVEYMKVFGVDGFESDWNELGGDPEGHARQGIGAVVESPGHVVMSDAQGNAMENHGSRFVNLDLGPAVIQEEFFASSVKSPLLSLGKLMRKGWTLEHRDSHLCLVYQEVQVPVSFRRNSLMIQAQVSVVHAVPQAIPPSTTPSLSLGSEEQHGEELSAKVQPVSEGRVFVKFGFDFEAISTHSEPRYDEHGNAWHFAPNGDPFCLSEGTTFVYPEDLMAPKLWKFRTTIVRVGDVWELIGFQQPLDASENLHELLPGVIYSSSMVTIMHRAKGMPDQVGLSFEKQEFPPVPMQVEVPSVDPSSALPGMAEPPAEVPEPQDAEDADRPAFESEHEVPMAPGVQVQVPMPESIEVEGVTLTSESTAAELKRACRALGVGATGSKTVLFRRLVKYMKRKEAEATLSLQEAARCAERIPVEEKVPKGPTPEEEARHNLTHIPFAKWCPICVSTRSRRDSHVQGSEAHRSRSEVPTIALDFFYADVDGGDLHFMQKEKKRGSEKGLVLACVCSGTGMLRAIPLPSKERSSLQYAAREVLSFISYLGYSEVSVRGDNEPSMTLLVDKVVQARTQVGLRTTKSPSQPYEHQTNGLAEQAIQSLRDIGTSLLWQVKERSGFELCTDSDLTSWAYIHASFLHNCFAVQAGTTAYERAFHVRYQGKLAQFGETVYFALAAPSVKKGRPKFIKGIFIGKSLQNDSYLCATALGVYVSSTIRRLPSAQQWDKVLLKEIKGKPWKYGLGQLGTQLVPGLKERKPVPIESMPLPLPLTSTPPNLPPLSGEAGPNLPTTQESPRSEGSTDATPPSLSSSSQSREENGPGGDPGTNSGEPSGSREGSAPPQDEAQSEPQAGTGSEQMDLEPERGTKRALQAPPLYAGEPSKKVRAVRVGDEQYYVAEDSLDDWLHNVSLDEQFLEHDLPDFNPEHDLEPLWDWGSEEQGPPVLGEEEMEQVEQQSRETELRRLLQMSVLKPVDFEPPPHKTLKTRYVYDWRYRGEWKRRARLVCKQLRIWDPFRQDTFSPATCPSMIRLLPHMYASTPQWTLRSFDVKDAYLTVMQKEELFIYLDNVPYRVLKCLPGQQDAAAQWNEQISGDLKKCSLTPNQACPVVYAGKNCGVTLHVDDGLVGGWEDRVNGVVDTLSEKYDLTVSPPLKKVGDQLRFLKRTLEVVPQGLKVIIDPKYIEKMIGLLNLTHVRTRKVPSTHEITTADDSEPLSDADASVYRAVLGCMLYVAPDRPDCQHTISLLARGMATPTERQFRHLRYLAEYMYTTRDYFLILHWSYPGKSFLNERLVETRPSMEEGKPRLLEAVSDSDWAGVSDRHSISCGQLFLDGNLMFSYSRRQTTIALSSCESELMAATGAIAEGLFLKCIIESLCEFGVNMLIRLDSSSARMLLTKAGVSRIRHLDVRLLWTQGLMRSGCLQASPIHTRDNTSDIGTKPLPSQRTRFLMGKLGYYNHDGRLGSQEALQKSALKADVRLVKMAVTIALAALGHGAEIQEPLEAQPVLESHESWASCVCNVFWASLVMIISFVEETFEFVSEFEIFWSYRLRELGELKVREVHHEKFNIEIYVLEMHHEKFLHIEILYLKMYINFIVNIKGKMQHCELRPEHLGELRMTF</sequence>
<feature type="region of interest" description="Disordered" evidence="1">
    <location>
        <begin position="750"/>
        <end position="781"/>
    </location>
</feature>
<dbReference type="PANTHER" id="PTHR11439:SF483">
    <property type="entry name" value="PEPTIDE SYNTHASE GLIP-LIKE, PUTATIVE (AFU_ORTHOLOGUE AFUA_3G12920)-RELATED"/>
    <property type="match status" value="1"/>
</dbReference>
<feature type="compositionally biased region" description="Polar residues" evidence="1">
    <location>
        <begin position="1232"/>
        <end position="1250"/>
    </location>
</feature>
<dbReference type="PROSITE" id="PS50994">
    <property type="entry name" value="INTEGRASE"/>
    <property type="match status" value="1"/>
</dbReference>
<feature type="region of interest" description="Disordered" evidence="1">
    <location>
        <begin position="339"/>
        <end position="369"/>
    </location>
</feature>
<protein>
    <submittedName>
        <fullName evidence="4">GIP protein</fullName>
    </submittedName>
</protein>
<dbReference type="InterPro" id="IPR001584">
    <property type="entry name" value="Integrase_cat-core"/>
</dbReference>
<dbReference type="PROSITE" id="PS50800">
    <property type="entry name" value="SAP"/>
    <property type="match status" value="1"/>
</dbReference>
<dbReference type="GO" id="GO:0015074">
    <property type="term" value="P:DNA integration"/>
    <property type="evidence" value="ECO:0007669"/>
    <property type="project" value="InterPro"/>
</dbReference>
<dbReference type="Pfam" id="PF07727">
    <property type="entry name" value="RVT_2"/>
    <property type="match status" value="1"/>
</dbReference>
<evidence type="ECO:0000313" key="5">
    <source>
        <dbReference type="Proteomes" id="UP000604046"/>
    </source>
</evidence>
<dbReference type="InterPro" id="IPR003034">
    <property type="entry name" value="SAP_dom"/>
</dbReference>
<dbReference type="EMBL" id="CAJNDS010001046">
    <property type="protein sequence ID" value="CAE7245196.1"/>
    <property type="molecule type" value="Genomic_DNA"/>
</dbReference>
<gene>
    <name evidence="4" type="primary">GIP</name>
    <name evidence="4" type="ORF">SNAT2548_LOCUS11539</name>
</gene>